<feature type="compositionally biased region" description="Basic residues" evidence="1">
    <location>
        <begin position="52"/>
        <end position="67"/>
    </location>
</feature>
<dbReference type="EMBL" id="BQKI01000006">
    <property type="protein sequence ID" value="GJM95867.1"/>
    <property type="molecule type" value="Genomic_DNA"/>
</dbReference>
<dbReference type="Proteomes" id="UP001054889">
    <property type="component" value="Unassembled WGS sequence"/>
</dbReference>
<protein>
    <submittedName>
        <fullName evidence="2">Uncharacterized protein</fullName>
    </submittedName>
</protein>
<feature type="compositionally biased region" description="Acidic residues" evidence="1">
    <location>
        <begin position="479"/>
        <end position="495"/>
    </location>
</feature>
<dbReference type="PANTHER" id="PTHR33026:SF7">
    <property type="entry name" value="OS03G0100275 PROTEIN"/>
    <property type="match status" value="1"/>
</dbReference>
<accession>A0AAV5CCS5</accession>
<dbReference type="PANTHER" id="PTHR33026">
    <property type="entry name" value="OS06G0360600 PROTEIN"/>
    <property type="match status" value="1"/>
</dbReference>
<organism evidence="2 3">
    <name type="scientific">Eleusine coracana subsp. coracana</name>
    <dbReference type="NCBI Taxonomy" id="191504"/>
    <lineage>
        <taxon>Eukaryota</taxon>
        <taxon>Viridiplantae</taxon>
        <taxon>Streptophyta</taxon>
        <taxon>Embryophyta</taxon>
        <taxon>Tracheophyta</taxon>
        <taxon>Spermatophyta</taxon>
        <taxon>Magnoliopsida</taxon>
        <taxon>Liliopsida</taxon>
        <taxon>Poales</taxon>
        <taxon>Poaceae</taxon>
        <taxon>PACMAD clade</taxon>
        <taxon>Chloridoideae</taxon>
        <taxon>Cynodonteae</taxon>
        <taxon>Eleusininae</taxon>
        <taxon>Eleusine</taxon>
    </lineage>
</organism>
<dbReference type="AlphaFoldDB" id="A0AAV5CCS5"/>
<feature type="compositionally biased region" description="Acidic residues" evidence="1">
    <location>
        <begin position="1"/>
        <end position="10"/>
    </location>
</feature>
<feature type="region of interest" description="Disordered" evidence="1">
    <location>
        <begin position="474"/>
        <end position="495"/>
    </location>
</feature>
<name>A0AAV5CCS5_ELECO</name>
<sequence length="495" mass="54572">MNVTSDSDDNDSVKELEGYALAGDDDQNDSNIIPRNSPINLEVTADPSSGPSKKRKHIKSPTKKAPKASHNGKVSNNEMANGIMMLIESIKSSNNNVAPVQQVALAAQMLMFGSELKTPLSQQSTLPHFNLFRHLFVLRPLSTKDNQVAIGGVGVQLHKKEAYIHVPLKTGNRNWKDEWFYCDNSPPVLADFTGSDCSSVGGSSSSAGAPLVKVDPVVTLAASSQLQRRTIGRRQQYVGDQGDDEEVPTADAGQPSHDTSDRPSSQSEPPILQLSIGAIKRNQFLPVQLLCSLHCCTLLCLQALHLLFLLLPLEPHFDYKNHDVYYLEHDRFEQYGYEASTDIKAPLWDHVTIVERGTGEGNTRWKCKYCPYNGFSSYTRVEAHLLQIRGKGVGCCPKVSVEMLSEMRREFKAPAPCGGNSKKKRGPANALEKAWAMQDRKHLDALIARSFYSGGILEVANLSLDEPELQAVSFGDVEVQNEENEPVEVNDEEEA</sequence>
<proteinExistence type="predicted"/>
<evidence type="ECO:0000256" key="1">
    <source>
        <dbReference type="SAM" id="MobiDB-lite"/>
    </source>
</evidence>
<reference evidence="2" key="1">
    <citation type="journal article" date="2018" name="DNA Res.">
        <title>Multiple hybrid de novo genome assembly of finger millet, an orphan allotetraploid crop.</title>
        <authorList>
            <person name="Hatakeyama M."/>
            <person name="Aluri S."/>
            <person name="Balachadran M.T."/>
            <person name="Sivarajan S.R."/>
            <person name="Patrignani A."/>
            <person name="Gruter S."/>
            <person name="Poveda L."/>
            <person name="Shimizu-Inatsugi R."/>
            <person name="Baeten J."/>
            <person name="Francoijs K.J."/>
            <person name="Nataraja K.N."/>
            <person name="Reddy Y.A.N."/>
            <person name="Phadnis S."/>
            <person name="Ravikumar R.L."/>
            <person name="Schlapbach R."/>
            <person name="Sreeman S.M."/>
            <person name="Shimizu K.K."/>
        </authorList>
    </citation>
    <scope>NUCLEOTIDE SEQUENCE</scope>
</reference>
<evidence type="ECO:0000313" key="3">
    <source>
        <dbReference type="Proteomes" id="UP001054889"/>
    </source>
</evidence>
<feature type="compositionally biased region" description="Polar residues" evidence="1">
    <location>
        <begin position="29"/>
        <end position="39"/>
    </location>
</feature>
<feature type="region of interest" description="Disordered" evidence="1">
    <location>
        <begin position="232"/>
        <end position="269"/>
    </location>
</feature>
<evidence type="ECO:0000313" key="2">
    <source>
        <dbReference type="EMBL" id="GJM95867.1"/>
    </source>
</evidence>
<feature type="region of interest" description="Disordered" evidence="1">
    <location>
        <begin position="1"/>
        <end position="75"/>
    </location>
</feature>
<keyword evidence="3" id="KW-1185">Reference proteome</keyword>
<comment type="caution">
    <text evidence="2">The sequence shown here is derived from an EMBL/GenBank/DDBJ whole genome shotgun (WGS) entry which is preliminary data.</text>
</comment>
<gene>
    <name evidence="2" type="primary">ga12650</name>
    <name evidence="2" type="ORF">PR202_ga12650</name>
</gene>
<reference evidence="2" key="2">
    <citation type="submission" date="2021-12" db="EMBL/GenBank/DDBJ databases">
        <title>Resequencing data analysis of finger millet.</title>
        <authorList>
            <person name="Hatakeyama M."/>
            <person name="Aluri S."/>
            <person name="Balachadran M.T."/>
            <person name="Sivarajan S.R."/>
            <person name="Poveda L."/>
            <person name="Shimizu-Inatsugi R."/>
            <person name="Schlapbach R."/>
            <person name="Sreeman S.M."/>
            <person name="Shimizu K.K."/>
        </authorList>
    </citation>
    <scope>NUCLEOTIDE SEQUENCE</scope>
</reference>